<dbReference type="OrthoDB" id="687396at2759"/>
<dbReference type="AlphaFoldDB" id="A0A835ITX2"/>
<feature type="domain" description="C2" evidence="1">
    <location>
        <begin position="1"/>
        <end position="126"/>
    </location>
</feature>
<dbReference type="SUPFAM" id="SSF49562">
    <property type="entry name" value="C2 domain (Calcium/lipid-binding domain, CaLB)"/>
    <property type="match status" value="1"/>
</dbReference>
<proteinExistence type="predicted"/>
<protein>
    <recommendedName>
        <fullName evidence="1">C2 domain-containing protein</fullName>
    </recommendedName>
</protein>
<organism evidence="2 3">
    <name type="scientific">Coptis chinensis</name>
    <dbReference type="NCBI Taxonomy" id="261450"/>
    <lineage>
        <taxon>Eukaryota</taxon>
        <taxon>Viridiplantae</taxon>
        <taxon>Streptophyta</taxon>
        <taxon>Embryophyta</taxon>
        <taxon>Tracheophyta</taxon>
        <taxon>Spermatophyta</taxon>
        <taxon>Magnoliopsida</taxon>
        <taxon>Ranunculales</taxon>
        <taxon>Ranunculaceae</taxon>
        <taxon>Coptidoideae</taxon>
        <taxon>Coptis</taxon>
    </lineage>
</organism>
<dbReference type="Proteomes" id="UP000631114">
    <property type="component" value="Unassembled WGS sequence"/>
</dbReference>
<dbReference type="PANTHER" id="PTHR35503:SF2">
    <property type="entry name" value="OS04G0455700 PROTEIN"/>
    <property type="match status" value="1"/>
</dbReference>
<evidence type="ECO:0000313" key="3">
    <source>
        <dbReference type="Proteomes" id="UP000631114"/>
    </source>
</evidence>
<evidence type="ECO:0000313" key="2">
    <source>
        <dbReference type="EMBL" id="KAF9623775.1"/>
    </source>
</evidence>
<accession>A0A835ITX2</accession>
<gene>
    <name evidence="2" type="ORF">IFM89_005282</name>
</gene>
<dbReference type="PANTHER" id="PTHR35503">
    <property type="entry name" value="OSJNBA0006M15.15 PROTEIN"/>
    <property type="match status" value="1"/>
</dbReference>
<dbReference type="InterPro" id="IPR000008">
    <property type="entry name" value="C2_dom"/>
</dbReference>
<evidence type="ECO:0000259" key="1">
    <source>
        <dbReference type="PROSITE" id="PS50004"/>
    </source>
</evidence>
<reference evidence="2 3" key="1">
    <citation type="submission" date="2020-10" db="EMBL/GenBank/DDBJ databases">
        <title>The Coptis chinensis genome and diversification of protoberbering-type alkaloids.</title>
        <authorList>
            <person name="Wang B."/>
            <person name="Shu S."/>
            <person name="Song C."/>
            <person name="Liu Y."/>
        </authorList>
    </citation>
    <scope>NUCLEOTIDE SEQUENCE [LARGE SCALE GENOMIC DNA]</scope>
    <source>
        <strain evidence="2">HL-2020</strain>
        <tissue evidence="2">Leaf</tissue>
    </source>
</reference>
<comment type="caution">
    <text evidence="2">The sequence shown here is derived from an EMBL/GenBank/DDBJ whole genome shotgun (WGS) entry which is preliminary data.</text>
</comment>
<dbReference type="Gene3D" id="2.60.40.150">
    <property type="entry name" value="C2 domain"/>
    <property type="match status" value="1"/>
</dbReference>
<keyword evidence="3" id="KW-1185">Reference proteome</keyword>
<name>A0A835ITX2_9MAGN</name>
<sequence>MGATQNLSSLNCNLKIIRAKNVEFVSVGNLFVRYYLLTEKDTRIRLTSRDIPSTCEPCWNESITFECLGDKDVINKLTQQSVVFELRWRKAASAFGKFGGSKLLFRAEVRWKDVLESAEISIEKWITSATTSKFVPEGFKPPALQIEMRVDQKAFHMPKRCQVRSTKWNECGCRNGCCHGRDEDIFALAAAMEVL</sequence>
<dbReference type="PROSITE" id="PS50004">
    <property type="entry name" value="C2"/>
    <property type="match status" value="1"/>
</dbReference>
<dbReference type="EMBL" id="JADFTS010000001">
    <property type="protein sequence ID" value="KAF9623775.1"/>
    <property type="molecule type" value="Genomic_DNA"/>
</dbReference>
<dbReference type="InterPro" id="IPR035892">
    <property type="entry name" value="C2_domain_sf"/>
</dbReference>